<proteinExistence type="predicted"/>
<evidence type="ECO:0008006" key="3">
    <source>
        <dbReference type="Google" id="ProtNLM"/>
    </source>
</evidence>
<evidence type="ECO:0000256" key="1">
    <source>
        <dbReference type="SAM" id="SignalP"/>
    </source>
</evidence>
<dbReference type="EMBL" id="GBXM01067367">
    <property type="protein sequence ID" value="JAH41210.1"/>
    <property type="molecule type" value="Transcribed_RNA"/>
</dbReference>
<keyword evidence="1" id="KW-0732">Signal</keyword>
<name>A0A0E9SKJ2_ANGAN</name>
<organism evidence="2">
    <name type="scientific">Anguilla anguilla</name>
    <name type="common">European freshwater eel</name>
    <name type="synonym">Muraena anguilla</name>
    <dbReference type="NCBI Taxonomy" id="7936"/>
    <lineage>
        <taxon>Eukaryota</taxon>
        <taxon>Metazoa</taxon>
        <taxon>Chordata</taxon>
        <taxon>Craniata</taxon>
        <taxon>Vertebrata</taxon>
        <taxon>Euteleostomi</taxon>
        <taxon>Actinopterygii</taxon>
        <taxon>Neopterygii</taxon>
        <taxon>Teleostei</taxon>
        <taxon>Anguilliformes</taxon>
        <taxon>Anguillidae</taxon>
        <taxon>Anguilla</taxon>
    </lineage>
</organism>
<feature type="chain" id="PRO_5002432453" description="Secreted protein" evidence="1">
    <location>
        <begin position="24"/>
        <end position="71"/>
    </location>
</feature>
<reference evidence="2" key="1">
    <citation type="submission" date="2014-11" db="EMBL/GenBank/DDBJ databases">
        <authorList>
            <person name="Amaro Gonzalez C."/>
        </authorList>
    </citation>
    <scope>NUCLEOTIDE SEQUENCE</scope>
</reference>
<reference evidence="2" key="2">
    <citation type="journal article" date="2015" name="Fish Shellfish Immunol.">
        <title>Early steps in the European eel (Anguilla anguilla)-Vibrio vulnificus interaction in the gills: Role of the RtxA13 toxin.</title>
        <authorList>
            <person name="Callol A."/>
            <person name="Pajuelo D."/>
            <person name="Ebbesson L."/>
            <person name="Teles M."/>
            <person name="MacKenzie S."/>
            <person name="Amaro C."/>
        </authorList>
    </citation>
    <scope>NUCLEOTIDE SEQUENCE</scope>
</reference>
<accession>A0A0E9SKJ2</accession>
<dbReference type="AlphaFoldDB" id="A0A0E9SKJ2"/>
<feature type="signal peptide" evidence="1">
    <location>
        <begin position="1"/>
        <end position="23"/>
    </location>
</feature>
<protein>
    <recommendedName>
        <fullName evidence="3">Secreted protein</fullName>
    </recommendedName>
</protein>
<sequence length="71" mass="8016">MSHAVLLCSSSVATAFIASLLQGRDTHHKHTHTHMGRHTLTQAHVQTHKHSHKHTYRHTNTHIHSLTSAFV</sequence>
<evidence type="ECO:0000313" key="2">
    <source>
        <dbReference type="EMBL" id="JAH41210.1"/>
    </source>
</evidence>